<sequence>MTKDQINRLEMGQATNSYLDGHAAVWSSIPIINNYKSVLTQSILGIEKAALEQESSKVYISASVRDLKYQIAQKMDIMDDIQEAYASDTNNAELLSQSTNSASDYFRLSHEDFEIKTKNMIDLLEQNVEAMADYGLSTDQIEEVKTSFATFQDKRGVPRSYQIQSRVATESLASLFDEMNKTLERMDNVLKRFKRSNPSFYAGYQAARHIVKD</sequence>
<name>A0ABT3CPY4_9BACT</name>
<dbReference type="Proteomes" id="UP001300692">
    <property type="component" value="Unassembled WGS sequence"/>
</dbReference>
<evidence type="ECO:0008006" key="3">
    <source>
        <dbReference type="Google" id="ProtNLM"/>
    </source>
</evidence>
<dbReference type="EMBL" id="JAOYOD010000001">
    <property type="protein sequence ID" value="MCV9385524.1"/>
    <property type="molecule type" value="Genomic_DNA"/>
</dbReference>
<keyword evidence="2" id="KW-1185">Reference proteome</keyword>
<reference evidence="1 2" key="1">
    <citation type="submission" date="2022-10" db="EMBL/GenBank/DDBJ databases">
        <title>Comparative genomics and taxonomic characterization of three novel marine species of genus Reichenbachiella exhibiting antioxidant and polysaccharide degradation activities.</title>
        <authorList>
            <person name="Muhammad N."/>
            <person name="Lee Y.-J."/>
            <person name="Ko J."/>
            <person name="Kim S.-G."/>
        </authorList>
    </citation>
    <scope>NUCLEOTIDE SEQUENCE [LARGE SCALE GENOMIC DNA]</scope>
    <source>
        <strain evidence="1 2">ABR2-5</strain>
    </source>
</reference>
<accession>A0ABT3CPY4</accession>
<comment type="caution">
    <text evidence="1">The sequence shown here is derived from an EMBL/GenBank/DDBJ whole genome shotgun (WGS) entry which is preliminary data.</text>
</comment>
<proteinExistence type="predicted"/>
<organism evidence="1 2">
    <name type="scientific">Reichenbachiella ulvae</name>
    <dbReference type="NCBI Taxonomy" id="2980104"/>
    <lineage>
        <taxon>Bacteria</taxon>
        <taxon>Pseudomonadati</taxon>
        <taxon>Bacteroidota</taxon>
        <taxon>Cytophagia</taxon>
        <taxon>Cytophagales</taxon>
        <taxon>Reichenbachiellaceae</taxon>
        <taxon>Reichenbachiella</taxon>
    </lineage>
</organism>
<dbReference type="RefSeq" id="WP_264136312.1">
    <property type="nucleotide sequence ID" value="NZ_JAOYOD010000001.1"/>
</dbReference>
<protein>
    <recommendedName>
        <fullName evidence="3">LXG domain-containing protein</fullName>
    </recommendedName>
</protein>
<evidence type="ECO:0000313" key="1">
    <source>
        <dbReference type="EMBL" id="MCV9385524.1"/>
    </source>
</evidence>
<evidence type="ECO:0000313" key="2">
    <source>
        <dbReference type="Proteomes" id="UP001300692"/>
    </source>
</evidence>
<gene>
    <name evidence="1" type="ORF">N7U62_02565</name>
</gene>